<evidence type="ECO:0000313" key="1">
    <source>
        <dbReference type="EMBL" id="KAG2485307.1"/>
    </source>
</evidence>
<comment type="caution">
    <text evidence="1">The sequence shown here is derived from an EMBL/GenBank/DDBJ whole genome shotgun (WGS) entry which is preliminary data.</text>
</comment>
<dbReference type="Gene3D" id="3.30.710.10">
    <property type="entry name" value="Potassium Channel Kv1.1, Chain A"/>
    <property type="match status" value="1"/>
</dbReference>
<dbReference type="InterPro" id="IPR011333">
    <property type="entry name" value="SKP1/BTB/POZ_sf"/>
</dbReference>
<keyword evidence="2" id="KW-1185">Reference proteome</keyword>
<evidence type="ECO:0008006" key="3">
    <source>
        <dbReference type="Google" id="ProtNLM"/>
    </source>
</evidence>
<proteinExistence type="predicted"/>
<gene>
    <name evidence="1" type="ORF">HYH03_015981</name>
</gene>
<accession>A0A836BQR5</accession>
<protein>
    <recommendedName>
        <fullName evidence="3">BTB domain-containing protein</fullName>
    </recommendedName>
</protein>
<organism evidence="1 2">
    <name type="scientific">Edaphochlamys debaryana</name>
    <dbReference type="NCBI Taxonomy" id="47281"/>
    <lineage>
        <taxon>Eukaryota</taxon>
        <taxon>Viridiplantae</taxon>
        <taxon>Chlorophyta</taxon>
        <taxon>core chlorophytes</taxon>
        <taxon>Chlorophyceae</taxon>
        <taxon>CS clade</taxon>
        <taxon>Chlamydomonadales</taxon>
        <taxon>Chlamydomonadales incertae sedis</taxon>
        <taxon>Edaphochlamys</taxon>
    </lineage>
</organism>
<dbReference type="EMBL" id="JAEHOE010000132">
    <property type="protein sequence ID" value="KAG2485307.1"/>
    <property type="molecule type" value="Genomic_DNA"/>
</dbReference>
<name>A0A836BQR5_9CHLO</name>
<dbReference type="AlphaFoldDB" id="A0A836BQR5"/>
<reference evidence="1" key="1">
    <citation type="journal article" date="2020" name="bioRxiv">
        <title>Comparative genomics of Chlamydomonas.</title>
        <authorList>
            <person name="Craig R.J."/>
            <person name="Hasan A.R."/>
            <person name="Ness R.W."/>
            <person name="Keightley P.D."/>
        </authorList>
    </citation>
    <scope>NUCLEOTIDE SEQUENCE</scope>
    <source>
        <strain evidence="1">CCAP 11/70</strain>
    </source>
</reference>
<dbReference type="SUPFAM" id="SSF54695">
    <property type="entry name" value="POZ domain"/>
    <property type="match status" value="1"/>
</dbReference>
<evidence type="ECO:0000313" key="2">
    <source>
        <dbReference type="Proteomes" id="UP000612055"/>
    </source>
</evidence>
<dbReference type="Proteomes" id="UP000612055">
    <property type="component" value="Unassembled WGS sequence"/>
</dbReference>
<sequence length="210" mass="22716">MESAETVTLVCKGGAAVKVRIATLAAASPVLRDALSLPPSKPGELRLEEDDPGAWGAALRLLDPEGHAEGALLSWDNLEASLCLAHKYDIRLVRVACAGFLGSCHMQVSLTRDLASPMNALVAASLVEQYLSLQPELQPLLQHFFLAFNSSLTVSWGIFPGDFAKGQLARLRSLTQLPDYKLRVTLGVQMRVLEALVEGLIKVCPQCLER</sequence>
<dbReference type="OrthoDB" id="539088at2759"/>